<keyword evidence="1" id="KW-0732">Signal</keyword>
<dbReference type="Pfam" id="PF14903">
    <property type="entry name" value="WG_beta_rep"/>
    <property type="match status" value="3"/>
</dbReference>
<dbReference type="RefSeq" id="WP_183618521.1">
    <property type="nucleotide sequence ID" value="NZ_CAJHAH010000002.1"/>
</dbReference>
<dbReference type="PANTHER" id="PTHR37841">
    <property type="entry name" value="GLR2918 PROTEIN"/>
    <property type="match status" value="1"/>
</dbReference>
<reference evidence="2 3" key="1">
    <citation type="submission" date="2020-08" db="EMBL/GenBank/DDBJ databases">
        <title>Genomic Encyclopedia of Type Strains, Phase III (KMG-III): the genomes of soil and plant-associated and newly described type strains.</title>
        <authorList>
            <person name="Whitman W."/>
        </authorList>
    </citation>
    <scope>NUCLEOTIDE SEQUENCE [LARGE SCALE GENOMIC DNA]</scope>
    <source>
        <strain evidence="2 3">CECT 5885</strain>
    </source>
</reference>
<organism evidence="2 3">
    <name type="scientific">Psychrobacter luti</name>
    <dbReference type="NCBI Taxonomy" id="198481"/>
    <lineage>
        <taxon>Bacteria</taxon>
        <taxon>Pseudomonadati</taxon>
        <taxon>Pseudomonadota</taxon>
        <taxon>Gammaproteobacteria</taxon>
        <taxon>Moraxellales</taxon>
        <taxon>Moraxellaceae</taxon>
        <taxon>Psychrobacter</taxon>
    </lineage>
</organism>
<gene>
    <name evidence="2" type="ORF">FHS24_000589</name>
</gene>
<protein>
    <recommendedName>
        <fullName evidence="4">WG repeat-containing protein</fullName>
    </recommendedName>
</protein>
<name>A0A839TAE2_9GAMM</name>
<dbReference type="InterPro" id="IPR032774">
    <property type="entry name" value="WG_beta_rep"/>
</dbReference>
<sequence length="318" mass="34773">MTLSPSRLLSLAAALSLCSFTLSAQAYVDNCKPPKTKYAEVSCTADDKYFVGHNADYSVQTLLDKQGKALLSLKGYENVDYYSVDNGVFPVMKNGKVGYMNTQGKLVVPTVYDNMIDPDDKYDERWAESPSKGRIIVSKGGKLGIIDTSNKVIMPFSNKYSSIESFSEGAAPVMSKAGKWGFVDKDGKEIIAPQYDGTNGHFGGVYGFSEGLAGMEKGGKWGYITKTGKVAIPFVYDEIRPFKEGVAGVLKGNKWGFIDGTNKTIIPFKYADSNVERYSVNYMGANYFIFEDGVAEVATINEQTVCINKSDKKVACPQ</sequence>
<keyword evidence="3" id="KW-1185">Reference proteome</keyword>
<evidence type="ECO:0008006" key="4">
    <source>
        <dbReference type="Google" id="ProtNLM"/>
    </source>
</evidence>
<dbReference type="Proteomes" id="UP000588111">
    <property type="component" value="Unassembled WGS sequence"/>
</dbReference>
<dbReference type="PANTHER" id="PTHR37841:SF1">
    <property type="entry name" value="DUF3298 DOMAIN-CONTAINING PROTEIN"/>
    <property type="match status" value="1"/>
</dbReference>
<evidence type="ECO:0000313" key="3">
    <source>
        <dbReference type="Proteomes" id="UP000588111"/>
    </source>
</evidence>
<accession>A0A839TAE2</accession>
<dbReference type="EMBL" id="JACHXL010000001">
    <property type="protein sequence ID" value="MBB3106098.1"/>
    <property type="molecule type" value="Genomic_DNA"/>
</dbReference>
<comment type="caution">
    <text evidence="2">The sequence shown here is derived from an EMBL/GenBank/DDBJ whole genome shotgun (WGS) entry which is preliminary data.</text>
</comment>
<feature type="signal peptide" evidence="1">
    <location>
        <begin position="1"/>
        <end position="26"/>
    </location>
</feature>
<dbReference type="SUPFAM" id="SSF69360">
    <property type="entry name" value="Cell wall binding repeat"/>
    <property type="match status" value="1"/>
</dbReference>
<evidence type="ECO:0000256" key="1">
    <source>
        <dbReference type="SAM" id="SignalP"/>
    </source>
</evidence>
<dbReference type="AlphaFoldDB" id="A0A839TAE2"/>
<evidence type="ECO:0000313" key="2">
    <source>
        <dbReference type="EMBL" id="MBB3106098.1"/>
    </source>
</evidence>
<proteinExistence type="predicted"/>
<feature type="chain" id="PRO_5032740958" description="WG repeat-containing protein" evidence="1">
    <location>
        <begin position="27"/>
        <end position="318"/>
    </location>
</feature>